<gene>
    <name evidence="1" type="ORF">GCM10011608_22580</name>
</gene>
<accession>A0A917WXB9</accession>
<reference evidence="1" key="1">
    <citation type="journal article" date="2014" name="Int. J. Syst. Evol. Microbiol.">
        <title>Complete genome sequence of Corynebacterium casei LMG S-19264T (=DSM 44701T), isolated from a smear-ripened cheese.</title>
        <authorList>
            <consortium name="US DOE Joint Genome Institute (JGI-PGF)"/>
            <person name="Walter F."/>
            <person name="Albersmeier A."/>
            <person name="Kalinowski J."/>
            <person name="Ruckert C."/>
        </authorList>
    </citation>
    <scope>NUCLEOTIDE SEQUENCE</scope>
    <source>
        <strain evidence="1">CGMCC 4.7312</strain>
    </source>
</reference>
<proteinExistence type="predicted"/>
<sequence length="264" mass="28435">MITLTDLRHRVVHLAWHAGTSEEVTLAATQPGGKPVVQLPDRYRLAAWAPILGVRPEDLAEADGGHEIELDLRGGYVTLPWAGADPVAEQVRLAGRGQPAARLIVTAVRPDAPPLTELIRLALGLDLALEVSVCDLRQHTGDPRYLDGQRWSVDLRPRDAPVRPDELPYRPTLEAALAWCVECLTDTVAAVAPADPAVPIPAPAAAPSGVTADPVPVLLRLAARHAGQILTVRFTRAGCTLHRHDDDGVRLLAEATDLHELRLT</sequence>
<dbReference type="Proteomes" id="UP000608890">
    <property type="component" value="Unassembled WGS sequence"/>
</dbReference>
<name>A0A917WXB9_9ACTN</name>
<comment type="caution">
    <text evidence="1">The sequence shown here is derived from an EMBL/GenBank/DDBJ whole genome shotgun (WGS) entry which is preliminary data.</text>
</comment>
<keyword evidence="2" id="KW-1185">Reference proteome</keyword>
<evidence type="ECO:0000313" key="1">
    <source>
        <dbReference type="EMBL" id="GGM37442.1"/>
    </source>
</evidence>
<protein>
    <submittedName>
        <fullName evidence="1">Uncharacterized protein</fullName>
    </submittedName>
</protein>
<dbReference type="AlphaFoldDB" id="A0A917WXB9"/>
<reference evidence="1" key="2">
    <citation type="submission" date="2020-09" db="EMBL/GenBank/DDBJ databases">
        <authorList>
            <person name="Sun Q."/>
            <person name="Zhou Y."/>
        </authorList>
    </citation>
    <scope>NUCLEOTIDE SEQUENCE</scope>
    <source>
        <strain evidence="1">CGMCC 4.7312</strain>
    </source>
</reference>
<organism evidence="1 2">
    <name type="scientific">Micromonospora sonchi</name>
    <dbReference type="NCBI Taxonomy" id="1763543"/>
    <lineage>
        <taxon>Bacteria</taxon>
        <taxon>Bacillati</taxon>
        <taxon>Actinomycetota</taxon>
        <taxon>Actinomycetes</taxon>
        <taxon>Micromonosporales</taxon>
        <taxon>Micromonosporaceae</taxon>
        <taxon>Micromonospora</taxon>
    </lineage>
</organism>
<dbReference type="RefSeq" id="WP_189043272.1">
    <property type="nucleotide sequence ID" value="NZ_BMNB01000008.1"/>
</dbReference>
<evidence type="ECO:0000313" key="2">
    <source>
        <dbReference type="Proteomes" id="UP000608890"/>
    </source>
</evidence>
<dbReference type="EMBL" id="BMNB01000008">
    <property type="protein sequence ID" value="GGM37442.1"/>
    <property type="molecule type" value="Genomic_DNA"/>
</dbReference>